<dbReference type="GO" id="GO:0006508">
    <property type="term" value="P:proteolysis"/>
    <property type="evidence" value="ECO:0007669"/>
    <property type="project" value="InterPro"/>
</dbReference>
<proteinExistence type="inferred from homology"/>
<evidence type="ECO:0000313" key="5">
    <source>
        <dbReference type="EMBL" id="AEH50949.1"/>
    </source>
</evidence>
<evidence type="ECO:0000259" key="3">
    <source>
        <dbReference type="Pfam" id="PF19289"/>
    </source>
</evidence>
<dbReference type="InterPro" id="IPR045570">
    <property type="entry name" value="Metalloprtase-TldD/E_cen_dom"/>
</dbReference>
<evidence type="ECO:0000259" key="4">
    <source>
        <dbReference type="Pfam" id="PF19290"/>
    </source>
</evidence>
<dbReference type="HOGENOM" id="CLU_026425_4_0_0"/>
<dbReference type="EMBL" id="CP002351">
    <property type="protein sequence ID" value="AEH50949.1"/>
    <property type="molecule type" value="Genomic_DNA"/>
</dbReference>
<gene>
    <name evidence="5" type="ORF">Theth_0865</name>
</gene>
<dbReference type="OrthoDB" id="9803618at2"/>
<keyword evidence="6" id="KW-1185">Reference proteome</keyword>
<dbReference type="InterPro" id="IPR045569">
    <property type="entry name" value="Metalloprtase-TldD/E_C"/>
</dbReference>
<dbReference type="Pfam" id="PF01523">
    <property type="entry name" value="PmbA_TldD_1st"/>
    <property type="match status" value="1"/>
</dbReference>
<dbReference type="AlphaFoldDB" id="F7YYC8"/>
<dbReference type="GO" id="GO:0008237">
    <property type="term" value="F:metallopeptidase activity"/>
    <property type="evidence" value="ECO:0007669"/>
    <property type="project" value="InterPro"/>
</dbReference>
<reference evidence="5 6" key="1">
    <citation type="submission" date="2010-11" db="EMBL/GenBank/DDBJ databases">
        <title>The complete genome of Thermotoga thermarum DSM 5069.</title>
        <authorList>
            <consortium name="US DOE Joint Genome Institute (JGI-PGF)"/>
            <person name="Lucas S."/>
            <person name="Copeland A."/>
            <person name="Lapidus A."/>
            <person name="Bruce D."/>
            <person name="Goodwin L."/>
            <person name="Pitluck S."/>
            <person name="Kyrpides N."/>
            <person name="Mavromatis K."/>
            <person name="Ivanova N."/>
            <person name="Zeytun A."/>
            <person name="Brettin T."/>
            <person name="Detter J.C."/>
            <person name="Tapia R."/>
            <person name="Han C."/>
            <person name="Land M."/>
            <person name="Hauser L."/>
            <person name="Markowitz V."/>
            <person name="Cheng J.-F."/>
            <person name="Hugenholtz P."/>
            <person name="Woyke T."/>
            <person name="Wu D."/>
            <person name="Spring S."/>
            <person name="Schroeder M."/>
            <person name="Brambilla E."/>
            <person name="Klenk H.-P."/>
            <person name="Eisen J.A."/>
        </authorList>
    </citation>
    <scope>NUCLEOTIDE SEQUENCE [LARGE SCALE GENOMIC DNA]</scope>
    <source>
        <strain evidence="5 6">DSM 5069</strain>
    </source>
</reference>
<sequence>MKIEQFKEKVFHYAKNAGFDDCEILMVRSREFGVIVSKQNIDNYTDAESIKIHFKGLKDGKAAFSSTEVLDEESAKFLVESALENFIVTDTLEQDDIYFEDPKNYKTFKYFDKFETISVREKIEIAKEMEQKALAFDSRIKSVIMSAYEHQRNEIYLANTKGLELEESYGFGGAFVYLFASDGQKPKRGFKAVFGETPEQIDVENAVQEACKDAISQLGAESVPSGKYKVLLRRDALTSLFFAFLSMFSAENVQKNLSPLKGKLGELIASSKLSVSEDPNHPIIPVKRSFDNEGVRTTRKTFIENGKLTTYFHSLKSAKKDNVKPTGNVFATRCQPLTVVVHGGDKNFETLISQIDRGLLIIGLDGLHSGVKTVSGDFSLGAIGYLIEHGKISKPVEQITVAGNFLQMLKDLEEIGSDCELTQVNAVFPSVLISSLDIAGL</sequence>
<dbReference type="PANTHER" id="PTHR43421:SF1">
    <property type="entry name" value="METALLOPROTEASE PMBA"/>
    <property type="match status" value="1"/>
</dbReference>
<dbReference type="Pfam" id="PF19289">
    <property type="entry name" value="PmbA_TldD_3rd"/>
    <property type="match status" value="1"/>
</dbReference>
<comment type="similarity">
    <text evidence="1">Belongs to the peptidase U62 family.</text>
</comment>
<dbReference type="STRING" id="688269.Theth_0865"/>
<feature type="domain" description="Metalloprotease TldD/E C-terminal" evidence="3">
    <location>
        <begin position="225"/>
        <end position="440"/>
    </location>
</feature>
<name>F7YYC8_9THEM</name>
<dbReference type="RefSeq" id="WP_013932171.1">
    <property type="nucleotide sequence ID" value="NC_015707.1"/>
</dbReference>
<dbReference type="InterPro" id="IPR047657">
    <property type="entry name" value="PmbA"/>
</dbReference>
<protein>
    <submittedName>
        <fullName evidence="5">Peptidase U62 modulator of DNA gyrase</fullName>
    </submittedName>
</protein>
<organism evidence="5 6">
    <name type="scientific">Pseudothermotoga thermarum DSM 5069</name>
    <dbReference type="NCBI Taxonomy" id="688269"/>
    <lineage>
        <taxon>Bacteria</taxon>
        <taxon>Thermotogati</taxon>
        <taxon>Thermotogota</taxon>
        <taxon>Thermotogae</taxon>
        <taxon>Thermotogales</taxon>
        <taxon>Thermotogaceae</taxon>
        <taxon>Pseudothermotoga</taxon>
    </lineage>
</organism>
<dbReference type="Gene3D" id="3.30.2290.10">
    <property type="entry name" value="PmbA/TldD superfamily"/>
    <property type="match status" value="1"/>
</dbReference>
<dbReference type="eggNOG" id="COG0312">
    <property type="taxonomic scope" value="Bacteria"/>
</dbReference>
<dbReference type="KEGG" id="tta:Theth_0865"/>
<accession>F7YYC8</accession>
<dbReference type="PATRIC" id="fig|688269.3.peg.889"/>
<dbReference type="SUPFAM" id="SSF111283">
    <property type="entry name" value="Putative modulator of DNA gyrase, PmbA/TldD"/>
    <property type="match status" value="1"/>
</dbReference>
<evidence type="ECO:0000256" key="1">
    <source>
        <dbReference type="ARBA" id="ARBA00005836"/>
    </source>
</evidence>
<dbReference type="InterPro" id="IPR035068">
    <property type="entry name" value="TldD/PmbA_N"/>
</dbReference>
<dbReference type="Pfam" id="PF19290">
    <property type="entry name" value="PmbA_TldD_2nd"/>
    <property type="match status" value="1"/>
</dbReference>
<evidence type="ECO:0000313" key="6">
    <source>
        <dbReference type="Proteomes" id="UP000006804"/>
    </source>
</evidence>
<feature type="domain" description="Metalloprotease TldD/E central" evidence="4">
    <location>
        <begin position="113"/>
        <end position="218"/>
    </location>
</feature>
<feature type="domain" description="Metalloprotease TldD/E N-terminal" evidence="2">
    <location>
        <begin position="22"/>
        <end position="85"/>
    </location>
</feature>
<dbReference type="PANTHER" id="PTHR43421">
    <property type="entry name" value="METALLOPROTEASE PMBA"/>
    <property type="match status" value="1"/>
</dbReference>
<dbReference type="Proteomes" id="UP000006804">
    <property type="component" value="Chromosome"/>
</dbReference>
<dbReference type="GO" id="GO:0005829">
    <property type="term" value="C:cytosol"/>
    <property type="evidence" value="ECO:0007669"/>
    <property type="project" value="TreeGrafter"/>
</dbReference>
<dbReference type="InterPro" id="IPR036059">
    <property type="entry name" value="TldD/PmbA_sf"/>
</dbReference>
<evidence type="ECO:0000259" key="2">
    <source>
        <dbReference type="Pfam" id="PF01523"/>
    </source>
</evidence>
<dbReference type="InterPro" id="IPR002510">
    <property type="entry name" value="Metalloprtase-TldD/E_N"/>
</dbReference>